<proteinExistence type="predicted"/>
<organism evidence="2 3">
    <name type="scientific">Halioxenophilus aromaticivorans</name>
    <dbReference type="NCBI Taxonomy" id="1306992"/>
    <lineage>
        <taxon>Bacteria</taxon>
        <taxon>Pseudomonadati</taxon>
        <taxon>Pseudomonadota</taxon>
        <taxon>Gammaproteobacteria</taxon>
        <taxon>Alteromonadales</taxon>
        <taxon>Alteromonadaceae</taxon>
        <taxon>Halioxenophilus</taxon>
    </lineage>
</organism>
<feature type="region of interest" description="Disordered" evidence="1">
    <location>
        <begin position="139"/>
        <end position="173"/>
    </location>
</feature>
<protein>
    <recommendedName>
        <fullName evidence="4">DUF3108 domain-containing protein</fullName>
    </recommendedName>
</protein>
<keyword evidence="3" id="KW-1185">Reference proteome</keyword>
<dbReference type="RefSeq" id="WP_345424643.1">
    <property type="nucleotide sequence ID" value="NZ_AP031496.1"/>
</dbReference>
<dbReference type="Proteomes" id="UP001409585">
    <property type="component" value="Unassembled WGS sequence"/>
</dbReference>
<name>A0AAV3U592_9ALTE</name>
<evidence type="ECO:0000313" key="2">
    <source>
        <dbReference type="EMBL" id="GAA4949660.1"/>
    </source>
</evidence>
<dbReference type="AlphaFoldDB" id="A0AAV3U592"/>
<evidence type="ECO:0000256" key="1">
    <source>
        <dbReference type="SAM" id="MobiDB-lite"/>
    </source>
</evidence>
<evidence type="ECO:0008006" key="4">
    <source>
        <dbReference type="Google" id="ProtNLM"/>
    </source>
</evidence>
<accession>A0AAV3U592</accession>
<feature type="region of interest" description="Disordered" evidence="1">
    <location>
        <begin position="92"/>
        <end position="125"/>
    </location>
</feature>
<evidence type="ECO:0000313" key="3">
    <source>
        <dbReference type="Proteomes" id="UP001409585"/>
    </source>
</evidence>
<comment type="caution">
    <text evidence="2">The sequence shown here is derived from an EMBL/GenBank/DDBJ whole genome shotgun (WGS) entry which is preliminary data.</text>
</comment>
<gene>
    <name evidence="2" type="ORF">GCM10025791_32390</name>
</gene>
<reference evidence="3" key="1">
    <citation type="journal article" date="2019" name="Int. J. Syst. Evol. Microbiol.">
        <title>The Global Catalogue of Microorganisms (GCM) 10K type strain sequencing project: providing services to taxonomists for standard genome sequencing and annotation.</title>
        <authorList>
            <consortium name="The Broad Institute Genomics Platform"/>
            <consortium name="The Broad Institute Genome Sequencing Center for Infectious Disease"/>
            <person name="Wu L."/>
            <person name="Ma J."/>
        </authorList>
    </citation>
    <scope>NUCLEOTIDE SEQUENCE [LARGE SCALE GENOMIC DNA]</scope>
    <source>
        <strain evidence="3">JCM 19134</strain>
    </source>
</reference>
<feature type="compositionally biased region" description="Low complexity" evidence="1">
    <location>
        <begin position="105"/>
        <end position="115"/>
    </location>
</feature>
<feature type="compositionally biased region" description="Polar residues" evidence="1">
    <location>
        <begin position="162"/>
        <end position="172"/>
    </location>
</feature>
<sequence>MVYKLGQLFYSIAFQASDIALGAIGNKNVRGQKYSVRQDQLSGGLPGVKSSGSRVNLGHAQHRGHRVASALMAALGLVTVACSVKTVNADPPVDPLYSDEMAPRSSLAASQQAAQTPLPESLSDTSLAAPGVSALAAAPITQQQVPNEAAGEPAGSDDEASQPASGAQNDSEQGAGQAAYQACVQQYVSALDGVQLRYQATYKSIGVDSTRALKRQPDNHWQLSSHAEWLFMSIDETSEFLLPDWQLQRFDHHRKGMTDRHNLTVTVAPGRGEFSALARGETQVYPYEGKIYDDLNHQLKLQMDVACKPQQQRFDYLVAKRKGPKHYIYHKKGLEMVDTDAGQFEAIRLERMSDDRITSVWLAPELAYVVVKLVYNDDGEASSLSIKSKPQLPVILKQ</sequence>
<dbReference type="EMBL" id="BAABLX010000028">
    <property type="protein sequence ID" value="GAA4949660.1"/>
    <property type="molecule type" value="Genomic_DNA"/>
</dbReference>